<keyword evidence="2" id="KW-1185">Reference proteome</keyword>
<proteinExistence type="predicted"/>
<dbReference type="RefSeq" id="WP_209651029.1">
    <property type="nucleotide sequence ID" value="NZ_JBEPNV010000005.1"/>
</dbReference>
<sequence>MNVGMRMTGDVELQAQLRSTGLLVPANARKVMQAAADRITKEAKLNAPVDTHALEDSIRQTKSYSTFRGRLQIDIDVGGFVDGVNVDLYAVEVHENYDAKRAGPGTLAKMEANPGRHIGSKFLERAAQAEAPKVQPSLIQAVLAAIRGKSL</sequence>
<gene>
    <name evidence="1" type="ORF">ABIC20_007491</name>
</gene>
<name>A0ABV2NUU7_9HYPH</name>
<accession>A0ABV2NUU7</accession>
<dbReference type="Pfam" id="PF04883">
    <property type="entry name" value="HK97-gp10_like"/>
    <property type="match status" value="1"/>
</dbReference>
<dbReference type="Proteomes" id="UP001549119">
    <property type="component" value="Unassembled WGS sequence"/>
</dbReference>
<reference evidence="1 2" key="1">
    <citation type="submission" date="2024-06" db="EMBL/GenBank/DDBJ databases">
        <title>Genomics of switchgrass bacterial isolates.</title>
        <authorList>
            <person name="Shade A."/>
        </authorList>
    </citation>
    <scope>NUCLEOTIDE SEQUENCE [LARGE SCALE GENOMIC DNA]</scope>
    <source>
        <strain evidence="1 2">PvP084</strain>
    </source>
</reference>
<organism evidence="1 2">
    <name type="scientific">Methylobacterium radiotolerans</name>
    <dbReference type="NCBI Taxonomy" id="31998"/>
    <lineage>
        <taxon>Bacteria</taxon>
        <taxon>Pseudomonadati</taxon>
        <taxon>Pseudomonadota</taxon>
        <taxon>Alphaproteobacteria</taxon>
        <taxon>Hyphomicrobiales</taxon>
        <taxon>Methylobacteriaceae</taxon>
        <taxon>Methylobacterium</taxon>
    </lineage>
</organism>
<comment type="caution">
    <text evidence="1">The sequence shown here is derived from an EMBL/GenBank/DDBJ whole genome shotgun (WGS) entry which is preliminary data.</text>
</comment>
<evidence type="ECO:0000313" key="1">
    <source>
        <dbReference type="EMBL" id="MET3870106.1"/>
    </source>
</evidence>
<protein>
    <submittedName>
        <fullName evidence="1">HK97 gp10 family phage protein</fullName>
    </submittedName>
</protein>
<dbReference type="EMBL" id="JBEPNW010000008">
    <property type="protein sequence ID" value="MET3870106.1"/>
    <property type="molecule type" value="Genomic_DNA"/>
</dbReference>
<dbReference type="InterPro" id="IPR010064">
    <property type="entry name" value="HK97-gp10_tail"/>
</dbReference>
<evidence type="ECO:0000313" key="2">
    <source>
        <dbReference type="Proteomes" id="UP001549119"/>
    </source>
</evidence>